<accession>A0A1G1VMY7</accession>
<dbReference type="PROSITE" id="PS00716">
    <property type="entry name" value="SIGMA70_2"/>
    <property type="match status" value="1"/>
</dbReference>
<evidence type="ECO:0000256" key="4">
    <source>
        <dbReference type="ARBA" id="ARBA00023163"/>
    </source>
</evidence>
<name>A0A1G1VMY7_9BACT</name>
<dbReference type="Pfam" id="PF04545">
    <property type="entry name" value="Sigma70_r4"/>
    <property type="match status" value="1"/>
</dbReference>
<dbReference type="Proteomes" id="UP000179069">
    <property type="component" value="Unassembled WGS sequence"/>
</dbReference>
<dbReference type="Pfam" id="PF04539">
    <property type="entry name" value="Sigma70_r3"/>
    <property type="match status" value="1"/>
</dbReference>
<evidence type="ECO:0000256" key="3">
    <source>
        <dbReference type="ARBA" id="ARBA00023125"/>
    </source>
</evidence>
<dbReference type="Gene3D" id="1.10.601.10">
    <property type="entry name" value="RNA Polymerase Primary Sigma Factor"/>
    <property type="match status" value="1"/>
</dbReference>
<sequence>MANLLTEGQEKGHLSTDDILSSFPQIDEVGLTEIYDMCDGLNITYAEESDESEVDETQNDVDSRLASAFDRTDTVGQYLNEISIVPLLTHSEEVSLAKRMEQGKNSSRQIASGNHAQNHFQQLKDVVENARQARGHLISANTRLVVSVAKKYLGRGVPFLDLIQEGNIGLIRAAIKFDYKRGHRFSTYATWWIRQGVTRAIADQGRTVRVPVHMGDQINKMYKLERQMMQELGRDPSDNELAAALQIPTTKVINMKKISHRPLSLEQPVAGLDEESVLGDFIEDEDSLSPPDEASQNELREQLKEVLGTLPPREVRILQLRYGLLDGKSYTLEEVGRKVGVTRERVRQIEAQALSRIRHPANKRKLEDHLRD</sequence>
<dbReference type="SUPFAM" id="SSF88946">
    <property type="entry name" value="Sigma2 domain of RNA polymerase sigma factors"/>
    <property type="match status" value="1"/>
</dbReference>
<evidence type="ECO:0000313" key="9">
    <source>
        <dbReference type="Proteomes" id="UP000179069"/>
    </source>
</evidence>
<dbReference type="InterPro" id="IPR014284">
    <property type="entry name" value="RNA_pol_sigma-70_dom"/>
</dbReference>
<dbReference type="InterPro" id="IPR007627">
    <property type="entry name" value="RNA_pol_sigma70_r2"/>
</dbReference>
<dbReference type="GO" id="GO:0016987">
    <property type="term" value="F:sigma factor activity"/>
    <property type="evidence" value="ECO:0007669"/>
    <property type="project" value="UniProtKB-KW"/>
</dbReference>
<dbReference type="PRINTS" id="PR00046">
    <property type="entry name" value="SIGMA70FCT"/>
</dbReference>
<dbReference type="Gene3D" id="1.10.10.10">
    <property type="entry name" value="Winged helix-like DNA-binding domain superfamily/Winged helix DNA-binding domain"/>
    <property type="match status" value="2"/>
</dbReference>
<dbReference type="SUPFAM" id="SSF88659">
    <property type="entry name" value="Sigma3 and sigma4 domains of RNA polymerase sigma factors"/>
    <property type="match status" value="2"/>
</dbReference>
<organism evidence="8 9">
    <name type="scientific">Candidatus Chisholmbacteria bacterium RIFCSPHIGHO2_01_FULL_49_18</name>
    <dbReference type="NCBI Taxonomy" id="1797590"/>
    <lineage>
        <taxon>Bacteria</taxon>
        <taxon>Candidatus Chisholmiibacteriota</taxon>
    </lineage>
</organism>
<dbReference type="GO" id="GO:0006352">
    <property type="term" value="P:DNA-templated transcription initiation"/>
    <property type="evidence" value="ECO:0007669"/>
    <property type="project" value="InterPro"/>
</dbReference>
<dbReference type="PANTHER" id="PTHR30603:SF47">
    <property type="entry name" value="RNA POLYMERASE SIGMA FACTOR SIGD, CHLOROPLASTIC"/>
    <property type="match status" value="1"/>
</dbReference>
<dbReference type="InterPro" id="IPR009042">
    <property type="entry name" value="RNA_pol_sigma70_r1_2"/>
</dbReference>
<evidence type="ECO:0000313" key="8">
    <source>
        <dbReference type="EMBL" id="OGY16704.1"/>
    </source>
</evidence>
<feature type="domain" description="RNA polymerase sigma-70" evidence="7">
    <location>
        <begin position="331"/>
        <end position="357"/>
    </location>
</feature>
<dbReference type="PANTHER" id="PTHR30603">
    <property type="entry name" value="RNA POLYMERASE SIGMA FACTOR RPO"/>
    <property type="match status" value="1"/>
</dbReference>
<reference evidence="8 9" key="1">
    <citation type="journal article" date="2016" name="Nat. Commun.">
        <title>Thousands of microbial genomes shed light on interconnected biogeochemical processes in an aquifer system.</title>
        <authorList>
            <person name="Anantharaman K."/>
            <person name="Brown C.T."/>
            <person name="Hug L.A."/>
            <person name="Sharon I."/>
            <person name="Castelle C.J."/>
            <person name="Probst A.J."/>
            <person name="Thomas B.C."/>
            <person name="Singh A."/>
            <person name="Wilkins M.J."/>
            <person name="Karaoz U."/>
            <person name="Brodie E.L."/>
            <person name="Williams K.H."/>
            <person name="Hubbard S.S."/>
            <person name="Banfield J.F."/>
        </authorList>
    </citation>
    <scope>NUCLEOTIDE SEQUENCE [LARGE SCALE GENOMIC DNA]</scope>
</reference>
<dbReference type="InterPro" id="IPR050239">
    <property type="entry name" value="Sigma-70_RNA_pol_init_factors"/>
</dbReference>
<dbReference type="InterPro" id="IPR000943">
    <property type="entry name" value="RNA_pol_sigma70"/>
</dbReference>
<dbReference type="NCBIfam" id="TIGR02937">
    <property type="entry name" value="sigma70-ECF"/>
    <property type="match status" value="1"/>
</dbReference>
<gene>
    <name evidence="8" type="ORF">A2785_01820</name>
</gene>
<keyword evidence="4 5" id="KW-0804">Transcription</keyword>
<evidence type="ECO:0000256" key="2">
    <source>
        <dbReference type="ARBA" id="ARBA00023082"/>
    </source>
</evidence>
<comment type="similarity">
    <text evidence="5">Belongs to the sigma-70 factor family.</text>
</comment>
<keyword evidence="1 5" id="KW-0805">Transcription regulation</keyword>
<protein>
    <recommendedName>
        <fullName evidence="5">RNA polymerase sigma factor</fullName>
    </recommendedName>
</protein>
<dbReference type="GO" id="GO:0003677">
    <property type="term" value="F:DNA binding"/>
    <property type="evidence" value="ECO:0007669"/>
    <property type="project" value="UniProtKB-KW"/>
</dbReference>
<dbReference type="EMBL" id="MHCI01000012">
    <property type="protein sequence ID" value="OGY16704.1"/>
    <property type="molecule type" value="Genomic_DNA"/>
</dbReference>
<evidence type="ECO:0000256" key="1">
    <source>
        <dbReference type="ARBA" id="ARBA00023015"/>
    </source>
</evidence>
<evidence type="ECO:0000259" key="7">
    <source>
        <dbReference type="PROSITE" id="PS00716"/>
    </source>
</evidence>
<dbReference type="InterPro" id="IPR007624">
    <property type="entry name" value="RNA_pol_sigma70_r3"/>
</dbReference>
<feature type="domain" description="RNA polymerase sigma-70" evidence="6">
    <location>
        <begin position="161"/>
        <end position="174"/>
    </location>
</feature>
<evidence type="ECO:0000259" key="6">
    <source>
        <dbReference type="PROSITE" id="PS00715"/>
    </source>
</evidence>
<dbReference type="PROSITE" id="PS00715">
    <property type="entry name" value="SIGMA70_1"/>
    <property type="match status" value="1"/>
</dbReference>
<dbReference type="Pfam" id="PF00140">
    <property type="entry name" value="Sigma70_r1_2"/>
    <property type="match status" value="1"/>
</dbReference>
<comment type="function">
    <text evidence="5">Sigma factors are initiation factors that promote the attachment of RNA polymerase to specific initiation sites and are then released.</text>
</comment>
<dbReference type="InterPro" id="IPR013324">
    <property type="entry name" value="RNA_pol_sigma_r3/r4-like"/>
</dbReference>
<dbReference type="Pfam" id="PF04542">
    <property type="entry name" value="Sigma70_r2"/>
    <property type="match status" value="1"/>
</dbReference>
<comment type="caution">
    <text evidence="8">The sequence shown here is derived from an EMBL/GenBank/DDBJ whole genome shotgun (WGS) entry which is preliminary data.</text>
</comment>
<keyword evidence="3 5" id="KW-0238">DNA-binding</keyword>
<dbReference type="InterPro" id="IPR036388">
    <property type="entry name" value="WH-like_DNA-bd_sf"/>
</dbReference>
<dbReference type="InterPro" id="IPR013325">
    <property type="entry name" value="RNA_pol_sigma_r2"/>
</dbReference>
<dbReference type="CDD" id="cd06171">
    <property type="entry name" value="Sigma70_r4"/>
    <property type="match status" value="1"/>
</dbReference>
<dbReference type="InterPro" id="IPR007630">
    <property type="entry name" value="RNA_pol_sigma70_r4"/>
</dbReference>
<evidence type="ECO:0000256" key="5">
    <source>
        <dbReference type="RuleBase" id="RU362124"/>
    </source>
</evidence>
<dbReference type="AlphaFoldDB" id="A0A1G1VMY7"/>
<keyword evidence="2 5" id="KW-0731">Sigma factor</keyword>
<proteinExistence type="inferred from homology"/>